<dbReference type="InterPro" id="IPR005893">
    <property type="entry name" value="PotA-like"/>
</dbReference>
<dbReference type="InterPro" id="IPR013611">
    <property type="entry name" value="Transp-assoc_OB_typ2"/>
</dbReference>
<evidence type="ECO:0000256" key="14">
    <source>
        <dbReference type="ARBA" id="ARBA00050355"/>
    </source>
</evidence>
<dbReference type="SUPFAM" id="SSF52540">
    <property type="entry name" value="P-loop containing nucleoside triphosphate hydrolases"/>
    <property type="match status" value="1"/>
</dbReference>
<evidence type="ECO:0000256" key="19">
    <source>
        <dbReference type="ARBA" id="ARBA00066315"/>
    </source>
</evidence>
<dbReference type="InterPro" id="IPR003593">
    <property type="entry name" value="AAA+_ATPase"/>
</dbReference>
<evidence type="ECO:0000313" key="21">
    <source>
        <dbReference type="EMBL" id="MFD1633322.1"/>
    </source>
</evidence>
<comment type="similarity">
    <text evidence="9">Belongs to the ABC transporter superfamily. Sulfate/tungstate importer (TC 3.A.1.6) family.</text>
</comment>
<dbReference type="PROSITE" id="PS50893">
    <property type="entry name" value="ABC_TRANSPORTER_2"/>
    <property type="match status" value="1"/>
</dbReference>
<keyword evidence="22" id="KW-1185">Reference proteome</keyword>
<comment type="catalytic activity">
    <reaction evidence="15">
        <text>L-arabinose(out) + ATP + H2O = L-arabinose(in) + ADP + phosphate + H(+)</text>
        <dbReference type="Rhea" id="RHEA:30007"/>
        <dbReference type="ChEBI" id="CHEBI:15377"/>
        <dbReference type="ChEBI" id="CHEBI:15378"/>
        <dbReference type="ChEBI" id="CHEBI:17535"/>
        <dbReference type="ChEBI" id="CHEBI:30616"/>
        <dbReference type="ChEBI" id="CHEBI:43474"/>
        <dbReference type="ChEBI" id="CHEBI:456216"/>
        <dbReference type="EC" id="7.5.2.13"/>
    </reaction>
    <physiologicalReaction direction="left-to-right" evidence="15">
        <dbReference type="Rhea" id="RHEA:30008"/>
    </physiologicalReaction>
</comment>
<dbReference type="RefSeq" id="WP_256405789.1">
    <property type="nucleotide sequence ID" value="NZ_CP187151.1"/>
</dbReference>
<keyword evidence="6 21" id="KW-0067">ATP-binding</keyword>
<dbReference type="Pfam" id="PF00005">
    <property type="entry name" value="ABC_tran"/>
    <property type="match status" value="1"/>
</dbReference>
<evidence type="ECO:0000256" key="16">
    <source>
        <dbReference type="ARBA" id="ARBA00053454"/>
    </source>
</evidence>
<comment type="subunit">
    <text evidence="10">The complex is composed of two ATP-binding proteins (WtpC), two transmembrane proteins (WtpB) and a solute-binding protein (WtpA).</text>
</comment>
<evidence type="ECO:0000256" key="15">
    <source>
        <dbReference type="ARBA" id="ARBA00051890"/>
    </source>
</evidence>
<reference evidence="21 22" key="1">
    <citation type="journal article" date="2019" name="Int. J. Syst. Evol. Microbiol.">
        <title>The Global Catalogue of Microorganisms (GCM) 10K type strain sequencing project: providing services to taxonomists for standard genome sequencing and annotation.</title>
        <authorList>
            <consortium name="The Broad Institute Genomics Platform"/>
            <consortium name="The Broad Institute Genome Sequencing Center for Infectious Disease"/>
            <person name="Wu L."/>
            <person name="Ma J."/>
        </authorList>
    </citation>
    <scope>NUCLEOTIDE SEQUENCE [LARGE SCALE GENOMIC DNA]</scope>
    <source>
        <strain evidence="21 22">CGMCC 1.10594</strain>
    </source>
</reference>
<dbReference type="InterPro" id="IPR008995">
    <property type="entry name" value="Mo/tungstate-bd_C_term_dom"/>
</dbReference>
<keyword evidence="7" id="KW-1278">Translocase</keyword>
<evidence type="ECO:0000256" key="9">
    <source>
        <dbReference type="ARBA" id="ARBA00038307"/>
    </source>
</evidence>
<dbReference type="Proteomes" id="UP001597075">
    <property type="component" value="Unassembled WGS sequence"/>
</dbReference>
<evidence type="ECO:0000256" key="3">
    <source>
        <dbReference type="ARBA" id="ARBA00022475"/>
    </source>
</evidence>
<keyword evidence="8" id="KW-0472">Membrane</keyword>
<evidence type="ECO:0000256" key="17">
    <source>
        <dbReference type="ARBA" id="ARBA00061029"/>
    </source>
</evidence>
<keyword evidence="3" id="KW-1003">Cell membrane</keyword>
<sequence>MTEGTVQGTGRIQLEGLRKEYGDVLAVEGIDLEIRAGEFLTLLGPSGCGKSTTLRMIAGLETPTDGDVFISGNRSTPLSANERDTSMVFQEWALFPHMTVKENVAFGLEMDGVPADERDQRIDDILELVELPDYHDRRATELSGGQKQRVAMARALVREPDVLLLDEPLASLDRKLRQHMEVELKKIQEQLGITFLYVTHDQEEALTMSDRIAVMNDGQIEQVGEASEVYEHPQTTFVANFLGETNLFEGTYEAGDDTGIIRTDGLDVTVTAAADADGRSAAVAVRPERVQLADGAETLNTVNEWTGTIEDAIYKGSIQQYHVDVGPLELHVERQINETTRAFDEGETVTVGFPATSGELIFE</sequence>
<dbReference type="InterPro" id="IPR003439">
    <property type="entry name" value="ABC_transporter-like_ATP-bd"/>
</dbReference>
<dbReference type="Pfam" id="PF08402">
    <property type="entry name" value="TOBE_2"/>
    <property type="match status" value="1"/>
</dbReference>
<organism evidence="21 22">
    <name type="scientific">Haloplanus ruber</name>
    <dbReference type="NCBI Taxonomy" id="869892"/>
    <lineage>
        <taxon>Archaea</taxon>
        <taxon>Methanobacteriati</taxon>
        <taxon>Methanobacteriota</taxon>
        <taxon>Stenosarchaea group</taxon>
        <taxon>Halobacteria</taxon>
        <taxon>Halobacteriales</taxon>
        <taxon>Haloferacaceae</taxon>
        <taxon>Haloplanus</taxon>
    </lineage>
</organism>
<comment type="function">
    <text evidence="16">Part of the ABC transporter complex XacGHIJK involved in the uptake of xylose and arabinose. Responsible for energy coupling to the transport system.</text>
</comment>
<evidence type="ECO:0000256" key="1">
    <source>
        <dbReference type="ARBA" id="ARBA00004202"/>
    </source>
</evidence>
<dbReference type="InterPro" id="IPR050093">
    <property type="entry name" value="ABC_SmlMolc_Importer"/>
</dbReference>
<comment type="subunit">
    <text evidence="18">The complex is composed of two ATP-binding proteins (XacJ and XacK), two transmembrane proteins (XacH and XacI) and a solute-binding protein (XacG).</text>
</comment>
<proteinExistence type="inferred from homology"/>
<dbReference type="InterPro" id="IPR017871">
    <property type="entry name" value="ABC_transporter-like_CS"/>
</dbReference>
<dbReference type="PROSITE" id="PS00211">
    <property type="entry name" value="ABC_TRANSPORTER_1"/>
    <property type="match status" value="1"/>
</dbReference>
<evidence type="ECO:0000256" key="12">
    <source>
        <dbReference type="ARBA" id="ARBA00041133"/>
    </source>
</evidence>
<dbReference type="GO" id="GO:1901238">
    <property type="term" value="F:ABC-type tungstate transporter activity"/>
    <property type="evidence" value="ECO:0007669"/>
    <property type="project" value="UniProtKB-EC"/>
</dbReference>
<evidence type="ECO:0000256" key="6">
    <source>
        <dbReference type="ARBA" id="ARBA00022840"/>
    </source>
</evidence>
<evidence type="ECO:0000256" key="7">
    <source>
        <dbReference type="ARBA" id="ARBA00022967"/>
    </source>
</evidence>
<dbReference type="EC" id="7.3.2.6" evidence="11"/>
<comment type="similarity">
    <text evidence="17">Belongs to the ABC transporter superfamily. Carbohydrate uptake transporter-1 (CUT1) (TC 3.A.1.1) family.</text>
</comment>
<comment type="subcellular location">
    <subcellularLocation>
        <location evidence="1">Cell membrane</location>
        <topology evidence="1">Peripheral membrane protein</topology>
    </subcellularLocation>
</comment>
<evidence type="ECO:0000256" key="10">
    <source>
        <dbReference type="ARBA" id="ARBA00038781"/>
    </source>
</evidence>
<dbReference type="SMART" id="SM00382">
    <property type="entry name" value="AAA"/>
    <property type="match status" value="1"/>
</dbReference>
<comment type="caution">
    <text evidence="21">The sequence shown here is derived from an EMBL/GenBank/DDBJ whole genome shotgun (WGS) entry which is preliminary data.</text>
</comment>
<dbReference type="PANTHER" id="PTHR42781">
    <property type="entry name" value="SPERMIDINE/PUTRESCINE IMPORT ATP-BINDING PROTEIN POTA"/>
    <property type="match status" value="1"/>
</dbReference>
<evidence type="ECO:0000256" key="13">
    <source>
        <dbReference type="ARBA" id="ARBA00047936"/>
    </source>
</evidence>
<protein>
    <recommendedName>
        <fullName evidence="12">Molybdate/tungstate import ATP-binding protein WtpC</fullName>
        <ecNumber evidence="11">7.3.2.6</ecNumber>
        <ecNumber evidence="19">7.5.2.13</ecNumber>
    </recommendedName>
</protein>
<dbReference type="InterPro" id="IPR027417">
    <property type="entry name" value="P-loop_NTPase"/>
</dbReference>
<dbReference type="Gene3D" id="2.40.50.100">
    <property type="match status" value="1"/>
</dbReference>
<dbReference type="AlphaFoldDB" id="A0ABD6CVW2"/>
<evidence type="ECO:0000256" key="11">
    <source>
        <dbReference type="ARBA" id="ARBA00039025"/>
    </source>
</evidence>
<evidence type="ECO:0000256" key="5">
    <source>
        <dbReference type="ARBA" id="ARBA00022741"/>
    </source>
</evidence>
<evidence type="ECO:0000259" key="20">
    <source>
        <dbReference type="PROSITE" id="PS50893"/>
    </source>
</evidence>
<name>A0ABD6CVW2_9EURY</name>
<dbReference type="EMBL" id="JBHUDL010000009">
    <property type="protein sequence ID" value="MFD1633322.1"/>
    <property type="molecule type" value="Genomic_DNA"/>
</dbReference>
<evidence type="ECO:0000256" key="8">
    <source>
        <dbReference type="ARBA" id="ARBA00023136"/>
    </source>
</evidence>
<keyword evidence="4" id="KW-0500">Molybdenum</keyword>
<comment type="catalytic activity">
    <reaction evidence="13">
        <text>tungstate(in) + ATP + H2O = tungstate(out) + ADP + phosphate + H(+)</text>
        <dbReference type="Rhea" id="RHEA:35027"/>
        <dbReference type="ChEBI" id="CHEBI:15377"/>
        <dbReference type="ChEBI" id="CHEBI:15378"/>
        <dbReference type="ChEBI" id="CHEBI:30616"/>
        <dbReference type="ChEBI" id="CHEBI:43474"/>
        <dbReference type="ChEBI" id="CHEBI:46502"/>
        <dbReference type="ChEBI" id="CHEBI:456216"/>
        <dbReference type="EC" id="7.3.2.6"/>
    </reaction>
</comment>
<dbReference type="PANTHER" id="PTHR42781:SF4">
    <property type="entry name" value="SPERMIDINE_PUTRESCINE IMPORT ATP-BINDING PROTEIN POTA"/>
    <property type="match status" value="1"/>
</dbReference>
<accession>A0ABD6CVW2</accession>
<comment type="catalytic activity">
    <reaction evidence="14">
        <text>D-xylose(out) + ATP + H2O = D-xylose(in) + ADP + phosphate + H(+)</text>
        <dbReference type="Rhea" id="RHEA:29899"/>
        <dbReference type="ChEBI" id="CHEBI:15377"/>
        <dbReference type="ChEBI" id="CHEBI:15378"/>
        <dbReference type="ChEBI" id="CHEBI:30616"/>
        <dbReference type="ChEBI" id="CHEBI:43474"/>
        <dbReference type="ChEBI" id="CHEBI:53455"/>
        <dbReference type="ChEBI" id="CHEBI:456216"/>
        <dbReference type="EC" id="7.5.2.13"/>
    </reaction>
    <physiologicalReaction direction="left-to-right" evidence="14">
        <dbReference type="Rhea" id="RHEA:29900"/>
    </physiologicalReaction>
</comment>
<evidence type="ECO:0000313" key="22">
    <source>
        <dbReference type="Proteomes" id="UP001597075"/>
    </source>
</evidence>
<dbReference type="GO" id="GO:0005524">
    <property type="term" value="F:ATP binding"/>
    <property type="evidence" value="ECO:0007669"/>
    <property type="project" value="UniProtKB-KW"/>
</dbReference>
<evidence type="ECO:0000256" key="18">
    <source>
        <dbReference type="ARBA" id="ARBA00065962"/>
    </source>
</evidence>
<dbReference type="EC" id="7.5.2.13" evidence="19"/>
<dbReference type="FunFam" id="3.40.50.300:FF:000042">
    <property type="entry name" value="Maltose/maltodextrin ABC transporter, ATP-binding protein"/>
    <property type="match status" value="1"/>
</dbReference>
<gene>
    <name evidence="21" type="ORF">ACFSBJ_06180</name>
</gene>
<dbReference type="GO" id="GO:0005886">
    <property type="term" value="C:plasma membrane"/>
    <property type="evidence" value="ECO:0007669"/>
    <property type="project" value="UniProtKB-SubCell"/>
</dbReference>
<dbReference type="NCBIfam" id="TIGR01187">
    <property type="entry name" value="potA"/>
    <property type="match status" value="1"/>
</dbReference>
<evidence type="ECO:0000256" key="4">
    <source>
        <dbReference type="ARBA" id="ARBA00022505"/>
    </source>
</evidence>
<dbReference type="Gene3D" id="3.40.50.300">
    <property type="entry name" value="P-loop containing nucleotide triphosphate hydrolases"/>
    <property type="match status" value="1"/>
</dbReference>
<feature type="domain" description="ABC transporter" evidence="20">
    <location>
        <begin position="12"/>
        <end position="242"/>
    </location>
</feature>
<keyword evidence="2" id="KW-0813">Transport</keyword>
<dbReference type="GO" id="GO:1902495">
    <property type="term" value="C:transmembrane transporter complex"/>
    <property type="evidence" value="ECO:0007669"/>
    <property type="project" value="UniProtKB-ARBA"/>
</dbReference>
<keyword evidence="5" id="KW-0547">Nucleotide-binding</keyword>
<evidence type="ECO:0000256" key="2">
    <source>
        <dbReference type="ARBA" id="ARBA00022448"/>
    </source>
</evidence>
<dbReference type="SUPFAM" id="SSF50331">
    <property type="entry name" value="MOP-like"/>
    <property type="match status" value="1"/>
</dbReference>